<keyword evidence="6" id="KW-1185">Reference proteome</keyword>
<keyword evidence="2" id="KW-0539">Nucleus</keyword>
<feature type="region of interest" description="Disordered" evidence="3">
    <location>
        <begin position="179"/>
        <end position="212"/>
    </location>
</feature>
<evidence type="ECO:0000256" key="1">
    <source>
        <dbReference type="ARBA" id="ARBA00004123"/>
    </source>
</evidence>
<protein>
    <recommendedName>
        <fullName evidence="4">Tify domain-containing protein</fullName>
    </recommendedName>
</protein>
<sequence>MPGQPHLRGHNAVPEVADALIVPVLPLPTPSNRRRRKQNAAASPSGGSRRNVVARRSSMVVAATTTVKRRTILTWLIDTGFLSDREKVFYVLVNSGEGKVVSGVVTRTGVHCGCCDAVVSLPALEAHAGRDPVQQRSWEKLLLVSGSSLPNRMEEAWEKEKPTSVDAWYEPVTAPAPARLMPMTAPRGRRPAADATGEGDGRWVASAVASQT</sequence>
<evidence type="ECO:0000256" key="2">
    <source>
        <dbReference type="ARBA" id="ARBA00023242"/>
    </source>
</evidence>
<evidence type="ECO:0000256" key="3">
    <source>
        <dbReference type="SAM" id="MobiDB-lite"/>
    </source>
</evidence>
<dbReference type="PANTHER" id="PTHR46309:SF26">
    <property type="entry name" value="PHD-TYPE DOMAIN-CONTAINING PROTEIN"/>
    <property type="match status" value="1"/>
</dbReference>
<accession>A0A811S673</accession>
<feature type="domain" description="Tify" evidence="4">
    <location>
        <begin position="103"/>
        <end position="155"/>
    </location>
</feature>
<comment type="subcellular location">
    <subcellularLocation>
        <location evidence="1">Nucleus</location>
    </subcellularLocation>
</comment>
<dbReference type="GO" id="GO:0005634">
    <property type="term" value="C:nucleus"/>
    <property type="evidence" value="ECO:0007669"/>
    <property type="project" value="UniProtKB-SubCell"/>
</dbReference>
<name>A0A811S673_9POAL</name>
<dbReference type="OrthoDB" id="429143at2759"/>
<gene>
    <name evidence="5" type="ORF">NCGR_LOCUS61088</name>
</gene>
<dbReference type="Proteomes" id="UP000604825">
    <property type="component" value="Unassembled WGS sequence"/>
</dbReference>
<dbReference type="InterPro" id="IPR042163">
    <property type="entry name" value="PHF12"/>
</dbReference>
<dbReference type="InterPro" id="IPR032308">
    <property type="entry name" value="TDBD"/>
</dbReference>
<organism evidence="5 6">
    <name type="scientific">Miscanthus lutarioriparius</name>
    <dbReference type="NCBI Taxonomy" id="422564"/>
    <lineage>
        <taxon>Eukaryota</taxon>
        <taxon>Viridiplantae</taxon>
        <taxon>Streptophyta</taxon>
        <taxon>Embryophyta</taxon>
        <taxon>Tracheophyta</taxon>
        <taxon>Spermatophyta</taxon>
        <taxon>Magnoliopsida</taxon>
        <taxon>Liliopsida</taxon>
        <taxon>Poales</taxon>
        <taxon>Poaceae</taxon>
        <taxon>PACMAD clade</taxon>
        <taxon>Panicoideae</taxon>
        <taxon>Andropogonodae</taxon>
        <taxon>Andropogoneae</taxon>
        <taxon>Saccharinae</taxon>
        <taxon>Miscanthus</taxon>
    </lineage>
</organism>
<evidence type="ECO:0000259" key="4">
    <source>
        <dbReference type="Pfam" id="PF16135"/>
    </source>
</evidence>
<dbReference type="AlphaFoldDB" id="A0A811S673"/>
<reference evidence="5" key="1">
    <citation type="submission" date="2020-10" db="EMBL/GenBank/DDBJ databases">
        <authorList>
            <person name="Han B."/>
            <person name="Lu T."/>
            <person name="Zhao Q."/>
            <person name="Huang X."/>
            <person name="Zhao Y."/>
        </authorList>
    </citation>
    <scope>NUCLEOTIDE SEQUENCE</scope>
</reference>
<evidence type="ECO:0000313" key="5">
    <source>
        <dbReference type="EMBL" id="CAD6336990.1"/>
    </source>
</evidence>
<dbReference type="PANTHER" id="PTHR46309">
    <property type="entry name" value="PHD FINGER PROTEIN 12"/>
    <property type="match status" value="1"/>
</dbReference>
<comment type="caution">
    <text evidence="5">The sequence shown here is derived from an EMBL/GenBank/DDBJ whole genome shotgun (WGS) entry which is preliminary data.</text>
</comment>
<evidence type="ECO:0000313" key="6">
    <source>
        <dbReference type="Proteomes" id="UP000604825"/>
    </source>
</evidence>
<dbReference type="GO" id="GO:0003714">
    <property type="term" value="F:transcription corepressor activity"/>
    <property type="evidence" value="ECO:0007669"/>
    <property type="project" value="InterPro"/>
</dbReference>
<dbReference type="EMBL" id="CAJGYO010000018">
    <property type="protein sequence ID" value="CAD6336990.1"/>
    <property type="molecule type" value="Genomic_DNA"/>
</dbReference>
<proteinExistence type="predicted"/>
<dbReference type="Pfam" id="PF16135">
    <property type="entry name" value="TDBD"/>
    <property type="match status" value="1"/>
</dbReference>
<dbReference type="GO" id="GO:0006357">
    <property type="term" value="P:regulation of transcription by RNA polymerase II"/>
    <property type="evidence" value="ECO:0007669"/>
    <property type="project" value="TreeGrafter"/>
</dbReference>
<feature type="region of interest" description="Disordered" evidence="3">
    <location>
        <begin position="27"/>
        <end position="53"/>
    </location>
</feature>